<reference evidence="2" key="1">
    <citation type="submission" date="2019-09" db="EMBL/GenBank/DDBJ databases">
        <title>Complete genome sequencing of four Arcobacter species reveals a diverse suite of mobile elements.</title>
        <authorList>
            <person name="On S.L.W."/>
            <person name="Miller W.G."/>
            <person name="Biggs P."/>
            <person name="Cornelius A."/>
            <person name="Vandamme P."/>
        </authorList>
    </citation>
    <scope>NUCLEOTIDE SEQUENCE [LARGE SCALE GENOMIC DNA]</scope>
    <source>
        <strain evidence="2">LMG 26638</strain>
    </source>
</reference>
<protein>
    <submittedName>
        <fullName evidence="1">Uncharacterized protein</fullName>
    </submittedName>
</protein>
<reference evidence="1 2" key="3">
    <citation type="submission" date="2019-09" db="EMBL/GenBank/DDBJ databases">
        <title>Taxonomic note: a critical rebuttal of the proposed division of the genus Arcobacter into six genera, emended descriptions of Arcobacter anaerophilus and the genus Arcobacter, and an assessment of genus-level boundaries for Epsilonproteobacteria using in silico genomic comparator tools.</title>
        <authorList>
            <person name="On S.L.W."/>
            <person name="Miller W.G."/>
            <person name="Biggs P."/>
            <person name="Cornelius A."/>
            <person name="Vandamme P."/>
        </authorList>
    </citation>
    <scope>NUCLEOTIDE SEQUENCE [LARGE SCALE GENOMIC DNA]</scope>
    <source>
        <strain evidence="1 2">LMG 26638</strain>
    </source>
</reference>
<sequence>MNILINFLILCVVFLFTACSSKSDSGFNQSNNSISLNKNVPISSIPRTIKSPVSIGLGLGGYISRHLGIHVGTSYRPTISNDDALKLERALNQNNISLSNIVADEFDNMMKNDSFYKDKYVPFGSNYKIYLYIPKYYIDTATFSSKASVKIVITTKIFNEKDELIYENSEENDSLSRYYKYDENEILNSYEILNKVLRDSVRNSIAKIIIDMKKN</sequence>
<dbReference type="AlphaFoldDB" id="A0A5C2H953"/>
<proteinExistence type="predicted"/>
<keyword evidence="2" id="KW-1185">Reference proteome</keyword>
<organism evidence="1 2">
    <name type="scientific">Malaciobacter pacificus</name>
    <dbReference type="NCBI Taxonomy" id="1080223"/>
    <lineage>
        <taxon>Bacteria</taxon>
        <taxon>Pseudomonadati</taxon>
        <taxon>Campylobacterota</taxon>
        <taxon>Epsilonproteobacteria</taxon>
        <taxon>Campylobacterales</taxon>
        <taxon>Arcobacteraceae</taxon>
        <taxon>Malaciobacter</taxon>
    </lineage>
</organism>
<dbReference type="KEGG" id="apai:APAC_1652"/>
<dbReference type="RefSeq" id="WP_130233676.1">
    <property type="nucleotide sequence ID" value="NZ_BMEF01000035.1"/>
</dbReference>
<evidence type="ECO:0000313" key="2">
    <source>
        <dbReference type="Proteomes" id="UP000322726"/>
    </source>
</evidence>
<dbReference type="Proteomes" id="UP000322726">
    <property type="component" value="Chromosome"/>
</dbReference>
<dbReference type="EMBL" id="CP035928">
    <property type="protein sequence ID" value="QEP34748.1"/>
    <property type="molecule type" value="Genomic_DNA"/>
</dbReference>
<evidence type="ECO:0000313" key="1">
    <source>
        <dbReference type="EMBL" id="QEP34748.1"/>
    </source>
</evidence>
<name>A0A5C2H953_9BACT</name>
<gene>
    <name evidence="1" type="ORF">APAC_1652</name>
</gene>
<reference evidence="1 2" key="2">
    <citation type="submission" date="2019-09" db="EMBL/GenBank/DDBJ databases">
        <title>Complete genome sequencing of four Arcobacter species reveals a diverse suite of mobile elements.</title>
        <authorList>
            <person name="Miller W.G."/>
            <person name="Yee E."/>
            <person name="Bono J.L."/>
        </authorList>
    </citation>
    <scope>NUCLEOTIDE SEQUENCE [LARGE SCALE GENOMIC DNA]</scope>
    <source>
        <strain evidence="1 2">LMG 26638</strain>
    </source>
</reference>
<accession>A0A5C2H953</accession>
<dbReference type="OrthoDB" id="5344011at2"/>